<dbReference type="Proteomes" id="UP000515121">
    <property type="component" value="Unplaced"/>
</dbReference>
<dbReference type="InterPro" id="IPR002156">
    <property type="entry name" value="RNaseH_domain"/>
</dbReference>
<dbReference type="Gene3D" id="3.30.420.10">
    <property type="entry name" value="Ribonuclease H-like superfamily/Ribonuclease H"/>
    <property type="match status" value="1"/>
</dbReference>
<dbReference type="InterPro" id="IPR052929">
    <property type="entry name" value="RNase_H-like_EbsB-rel"/>
</dbReference>
<accession>A0A6P5WH48</accession>
<dbReference type="InterPro" id="IPR036397">
    <property type="entry name" value="RNaseH_sf"/>
</dbReference>
<proteinExistence type="predicted"/>
<dbReference type="CDD" id="cd06222">
    <property type="entry name" value="RNase_H_like"/>
    <property type="match status" value="1"/>
</dbReference>
<dbReference type="InterPro" id="IPR012337">
    <property type="entry name" value="RNaseH-like_sf"/>
</dbReference>
<dbReference type="GO" id="GO:0003676">
    <property type="term" value="F:nucleic acid binding"/>
    <property type="evidence" value="ECO:0007669"/>
    <property type="project" value="InterPro"/>
</dbReference>
<organism evidence="2 3">
    <name type="scientific">Durio zibethinus</name>
    <name type="common">Durian</name>
    <dbReference type="NCBI Taxonomy" id="66656"/>
    <lineage>
        <taxon>Eukaryota</taxon>
        <taxon>Viridiplantae</taxon>
        <taxon>Streptophyta</taxon>
        <taxon>Embryophyta</taxon>
        <taxon>Tracheophyta</taxon>
        <taxon>Spermatophyta</taxon>
        <taxon>Magnoliopsida</taxon>
        <taxon>eudicotyledons</taxon>
        <taxon>Gunneridae</taxon>
        <taxon>Pentapetalae</taxon>
        <taxon>rosids</taxon>
        <taxon>malvids</taxon>
        <taxon>Malvales</taxon>
        <taxon>Malvaceae</taxon>
        <taxon>Helicteroideae</taxon>
        <taxon>Durio</taxon>
    </lineage>
</organism>
<dbReference type="PANTHER" id="PTHR47074">
    <property type="entry name" value="BNAC02G40300D PROTEIN"/>
    <property type="match status" value="1"/>
</dbReference>
<feature type="domain" description="RNase H type-1" evidence="1">
    <location>
        <begin position="56"/>
        <end position="172"/>
    </location>
</feature>
<dbReference type="Pfam" id="PF13456">
    <property type="entry name" value="RVT_3"/>
    <property type="match status" value="1"/>
</dbReference>
<dbReference type="GeneID" id="111274694"/>
<dbReference type="SUPFAM" id="SSF53098">
    <property type="entry name" value="Ribonuclease H-like"/>
    <property type="match status" value="1"/>
</dbReference>
<dbReference type="RefSeq" id="XP_022715278.1">
    <property type="nucleotide sequence ID" value="XM_022859543.1"/>
</dbReference>
<name>A0A6P5WH48_DURZI</name>
<evidence type="ECO:0000259" key="1">
    <source>
        <dbReference type="Pfam" id="PF13456"/>
    </source>
</evidence>
<protein>
    <submittedName>
        <fullName evidence="3">Uncharacterized protein LOC111274694</fullName>
    </submittedName>
</protein>
<dbReference type="KEGG" id="dzi:111274694"/>
<keyword evidence="2" id="KW-1185">Reference proteome</keyword>
<dbReference type="PANTHER" id="PTHR47074:SF11">
    <property type="entry name" value="REVERSE TRANSCRIPTASE-LIKE PROTEIN"/>
    <property type="match status" value="1"/>
</dbReference>
<evidence type="ECO:0000313" key="3">
    <source>
        <dbReference type="RefSeq" id="XP_022715278.1"/>
    </source>
</evidence>
<dbReference type="InterPro" id="IPR044730">
    <property type="entry name" value="RNase_H-like_dom_plant"/>
</dbReference>
<gene>
    <name evidence="3" type="primary">LOC111274694</name>
</gene>
<evidence type="ECO:0000313" key="2">
    <source>
        <dbReference type="Proteomes" id="UP000515121"/>
    </source>
</evidence>
<reference evidence="3" key="1">
    <citation type="submission" date="2025-08" db="UniProtKB">
        <authorList>
            <consortium name="RefSeq"/>
        </authorList>
    </citation>
    <scope>IDENTIFICATION</scope>
    <source>
        <tissue evidence="3">Fruit stalk</tissue>
    </source>
</reference>
<dbReference type="GO" id="GO:0004523">
    <property type="term" value="F:RNA-DNA hybrid ribonuclease activity"/>
    <property type="evidence" value="ECO:0007669"/>
    <property type="project" value="InterPro"/>
</dbReference>
<dbReference type="AlphaFoldDB" id="A0A6P5WH48"/>
<dbReference type="OrthoDB" id="1748820at2759"/>
<sequence>MTETGSAMGNQGGILVCQQSLRRNILEFNQAQQQQPRMKETVQKRWKPPGNGLCKVNRDRKVGGFRAIIRDAEGQVMEAHADILPWITDPFSAEATDATHALNFAEEMGFHDIILEVDALTILRNMLQMNQEFSPIRAFTEEARAKAATFKSCTILHVGHSGNEATHRLAKIALGTHAGKYWIEEYPEFLQQIVSNDVVFSDQ</sequence>